<gene>
    <name evidence="8" type="ORF">AC244_30965</name>
</gene>
<dbReference type="EMBL" id="LGAP01000036">
    <property type="protein sequence ID" value="KOF13538.1"/>
    <property type="molecule type" value="Genomic_DNA"/>
</dbReference>
<dbReference type="InterPro" id="IPR001638">
    <property type="entry name" value="Solute-binding_3/MltF_N"/>
</dbReference>
<dbReference type="InterPro" id="IPR008258">
    <property type="entry name" value="Transglycosylase_SLT_dom_1"/>
</dbReference>
<sequence length="484" mass="53857">MRRLALFILLFAIVGIGNLQAQSNESTFEAITAPHLGDLDVMQKRRLIRIVVPFSKTVYFIDRGRQLGTAVEFGMALEKELNAGRKKEIEKIRIAFVPVPRPRLLTALEDGRGDIVMGNLTITEARLAKVDFTAPLFDEAREVLVTGPTALAIASVDDLSGQEVRVRSSSSYHEHLVALSAGFVKTGRAPISIKDMDENLEDEDVLEMINAGLLPWTVVDKYKADIWATVFRDIKVRDDILVSDHGQIAWAIRKDSPKLKATLDAFVKTHRVGTTFGNILKNSYYKSDKMLKRAYAPADVERFQKLVEIFRKHGDTYSFDYLMLMAQGYQESQLDQSRRSPRGAVGVMQLLPSTAADKSVGIKGIDKDQDLNVQAGSKYLRHLVDTYIADPAITPRNQLLFAFAAYNAGPGNLRKFRAKARDMGLNPDLWFGNVENAAAEIVGRETVQYVGNIYKYYVAYGLLAEHAREAPTAQSPVATDASVQ</sequence>
<evidence type="ECO:0000256" key="2">
    <source>
        <dbReference type="ARBA" id="ARBA00004418"/>
    </source>
</evidence>
<dbReference type="RefSeq" id="WP_053252650.1">
    <property type="nucleotide sequence ID" value="NZ_LGAP01000036.1"/>
</dbReference>
<dbReference type="Gene3D" id="1.10.530.10">
    <property type="match status" value="1"/>
</dbReference>
<evidence type="ECO:0000256" key="6">
    <source>
        <dbReference type="SAM" id="SignalP"/>
    </source>
</evidence>
<dbReference type="SMART" id="SM00062">
    <property type="entry name" value="PBPb"/>
    <property type="match status" value="1"/>
</dbReference>
<name>A0A0L8BG11_ENSAD</name>
<keyword evidence="4 6" id="KW-0732">Signal</keyword>
<feature type="chain" id="PRO_5005581035" evidence="6">
    <location>
        <begin position="22"/>
        <end position="484"/>
    </location>
</feature>
<comment type="caution">
    <text evidence="8">The sequence shown here is derived from an EMBL/GenBank/DDBJ whole genome shotgun (WGS) entry which is preliminary data.</text>
</comment>
<dbReference type="Pfam" id="PF00497">
    <property type="entry name" value="SBP_bac_3"/>
    <property type="match status" value="1"/>
</dbReference>
<evidence type="ECO:0000256" key="5">
    <source>
        <dbReference type="ARBA" id="ARBA00023237"/>
    </source>
</evidence>
<accession>A0A0L8BG11</accession>
<dbReference type="GO" id="GO:0009279">
    <property type="term" value="C:cell outer membrane"/>
    <property type="evidence" value="ECO:0007669"/>
    <property type="project" value="UniProtKB-SubCell"/>
</dbReference>
<dbReference type="CDD" id="cd13403">
    <property type="entry name" value="MLTF-like"/>
    <property type="match status" value="1"/>
</dbReference>
<dbReference type="Pfam" id="PF01464">
    <property type="entry name" value="SLT"/>
    <property type="match status" value="1"/>
</dbReference>
<dbReference type="AlphaFoldDB" id="A0A0L8BG11"/>
<dbReference type="Proteomes" id="UP000037425">
    <property type="component" value="Unassembled WGS sequence"/>
</dbReference>
<feature type="domain" description="Solute-binding protein family 3/N-terminal" evidence="7">
    <location>
        <begin position="47"/>
        <end position="287"/>
    </location>
</feature>
<feature type="signal peptide" evidence="6">
    <location>
        <begin position="1"/>
        <end position="21"/>
    </location>
</feature>
<dbReference type="Gene3D" id="3.40.190.10">
    <property type="entry name" value="Periplasmic binding protein-like II"/>
    <property type="match status" value="2"/>
</dbReference>
<comment type="subcellular location">
    <subcellularLocation>
        <location evidence="1">Cell outer membrane</location>
        <topology evidence="1">Peripheral membrane protein</topology>
    </subcellularLocation>
    <subcellularLocation>
        <location evidence="2">Periplasm</location>
    </subcellularLocation>
</comment>
<organism evidence="8 9">
    <name type="scientific">Ensifer adhaerens</name>
    <name type="common">Sinorhizobium morelense</name>
    <dbReference type="NCBI Taxonomy" id="106592"/>
    <lineage>
        <taxon>Bacteria</taxon>
        <taxon>Pseudomonadati</taxon>
        <taxon>Pseudomonadota</taxon>
        <taxon>Alphaproteobacteria</taxon>
        <taxon>Hyphomicrobiales</taxon>
        <taxon>Rhizobiaceae</taxon>
        <taxon>Sinorhizobium/Ensifer group</taxon>
        <taxon>Ensifer</taxon>
    </lineage>
</organism>
<evidence type="ECO:0000259" key="7">
    <source>
        <dbReference type="SMART" id="SM00062"/>
    </source>
</evidence>
<protein>
    <submittedName>
        <fullName evidence="8">Transglycosylase</fullName>
    </submittedName>
</protein>
<dbReference type="CDD" id="cd01009">
    <property type="entry name" value="PBP2_YfhD_N"/>
    <property type="match status" value="1"/>
</dbReference>
<comment type="similarity">
    <text evidence="3">Belongs to the virb1 family.</text>
</comment>
<dbReference type="OrthoDB" id="9801695at2"/>
<reference evidence="9" key="1">
    <citation type="submission" date="2015-07" db="EMBL/GenBank/DDBJ databases">
        <title>Whole genome sequence of an Ensifer adhaerens strain isolated from a cave pool in the Wind Cave National Park.</title>
        <authorList>
            <person name="Eng W.W.H."/>
            <person name="Gan H.M."/>
            <person name="Barton H.A."/>
            <person name="Savka M.A."/>
        </authorList>
    </citation>
    <scope>NUCLEOTIDE SEQUENCE [LARGE SCALE GENOMIC DNA]</scope>
    <source>
        <strain evidence="9">SD006</strain>
    </source>
</reference>
<keyword evidence="5" id="KW-0472">Membrane</keyword>
<dbReference type="GO" id="GO:0042597">
    <property type="term" value="C:periplasmic space"/>
    <property type="evidence" value="ECO:0007669"/>
    <property type="project" value="UniProtKB-SubCell"/>
</dbReference>
<proteinExistence type="inferred from homology"/>
<evidence type="ECO:0000256" key="3">
    <source>
        <dbReference type="ARBA" id="ARBA00009387"/>
    </source>
</evidence>
<evidence type="ECO:0000256" key="4">
    <source>
        <dbReference type="ARBA" id="ARBA00022729"/>
    </source>
</evidence>
<dbReference type="SUPFAM" id="SSF53850">
    <property type="entry name" value="Periplasmic binding protein-like II"/>
    <property type="match status" value="1"/>
</dbReference>
<keyword evidence="5" id="KW-0998">Cell outer membrane</keyword>
<evidence type="ECO:0000313" key="8">
    <source>
        <dbReference type="EMBL" id="KOF13538.1"/>
    </source>
</evidence>
<evidence type="ECO:0000256" key="1">
    <source>
        <dbReference type="ARBA" id="ARBA00004339"/>
    </source>
</evidence>
<dbReference type="PATRIC" id="fig|106592.7.peg.5378"/>
<dbReference type="PANTHER" id="PTHR35936:SF19">
    <property type="entry name" value="AMINO-ACID-BINDING PROTEIN YXEM-RELATED"/>
    <property type="match status" value="1"/>
</dbReference>
<dbReference type="PANTHER" id="PTHR35936">
    <property type="entry name" value="MEMBRANE-BOUND LYTIC MUREIN TRANSGLYCOSYLASE F"/>
    <property type="match status" value="1"/>
</dbReference>
<dbReference type="SUPFAM" id="SSF53955">
    <property type="entry name" value="Lysozyme-like"/>
    <property type="match status" value="1"/>
</dbReference>
<evidence type="ECO:0000313" key="9">
    <source>
        <dbReference type="Proteomes" id="UP000037425"/>
    </source>
</evidence>
<dbReference type="InterPro" id="IPR023346">
    <property type="entry name" value="Lysozyme-like_dom_sf"/>
</dbReference>